<keyword evidence="3" id="KW-1185">Reference proteome</keyword>
<evidence type="ECO:0000256" key="1">
    <source>
        <dbReference type="SAM" id="MobiDB-lite"/>
    </source>
</evidence>
<accession>A0ABY8UJK2</accession>
<reference evidence="2 3" key="1">
    <citation type="submission" date="2023-05" db="EMBL/GenBank/DDBJ databases">
        <title>A 100% complete, gapless, phased diploid assembly of the Scenedesmus obliquus UTEX 3031 genome.</title>
        <authorList>
            <person name="Biondi T.C."/>
            <person name="Hanschen E.R."/>
            <person name="Kwon T."/>
            <person name="Eng W."/>
            <person name="Kruse C.P.S."/>
            <person name="Koehler S.I."/>
            <person name="Kunde Y."/>
            <person name="Gleasner C.D."/>
            <person name="You Mak K.T."/>
            <person name="Polle J."/>
            <person name="Hovde B.T."/>
            <person name="Starkenburg S.R."/>
        </authorList>
    </citation>
    <scope>NUCLEOTIDE SEQUENCE [LARGE SCALE GENOMIC DNA]</scope>
    <source>
        <strain evidence="2 3">DOE0152z</strain>
    </source>
</reference>
<evidence type="ECO:0000313" key="2">
    <source>
        <dbReference type="EMBL" id="WIA20462.1"/>
    </source>
</evidence>
<feature type="region of interest" description="Disordered" evidence="1">
    <location>
        <begin position="288"/>
        <end position="314"/>
    </location>
</feature>
<dbReference type="EMBL" id="CP126219">
    <property type="protein sequence ID" value="WIA20462.1"/>
    <property type="molecule type" value="Genomic_DNA"/>
</dbReference>
<feature type="region of interest" description="Disordered" evidence="1">
    <location>
        <begin position="140"/>
        <end position="168"/>
    </location>
</feature>
<gene>
    <name evidence="2" type="ORF">OEZ85_004869</name>
</gene>
<feature type="region of interest" description="Disordered" evidence="1">
    <location>
        <begin position="217"/>
        <end position="256"/>
    </location>
</feature>
<feature type="compositionally biased region" description="Low complexity" evidence="1">
    <location>
        <begin position="218"/>
        <end position="241"/>
    </location>
</feature>
<sequence>MLKVYRNLYHHNKKWYAVVDGSSKASSIDEGVASNTMLVKLPTTDSKAFQKNLKVCYVPGVTLYIDFPFPAFPDNLGHWAELLLPLHSALSSSSWAQHLQGGHKHIDRLLLGNVRPQLLYNWPKEMLALALAPALPPWPAPPAAAAEPAAKHKQQQQQQQQLPAGAVPWDRPLPQLLGADDVSGWCAHGWMLFENVIVAQDRYPLLAMPDRQLPQPPAAAVVSSHAGDAASSSSSSRSGGSAEEEPTQQQQQQDAGLWNTEHRVGFNRPELAAQFRAAAHARHLWGPPFQQQQQQQQQQGAEGGSSSSSSSSSSTLPRMVTVLLYPEDYPPVVNHYELVDMLRDLAEPYGCQVRTVSLTMGAPFLSHMATMSSTGLLIARHGPLLASAVLLPPGAAVLELLPYKWQWRDVSSLYRNMTASTGQLHHWAWRPLDARWCRYKEAAHARYAGWTTQECSGRECLLVHAQAGLEVDLSALRQLLQRKLPGLLAGQSVAELAEPWPAAD</sequence>
<name>A0ABY8UJK2_TETOB</name>
<protein>
    <submittedName>
        <fullName evidence="2">Uncharacterized protein</fullName>
    </submittedName>
</protein>
<proteinExistence type="predicted"/>
<dbReference type="Proteomes" id="UP001244341">
    <property type="component" value="Chromosome 12b"/>
</dbReference>
<feature type="compositionally biased region" description="Low complexity" evidence="1">
    <location>
        <begin position="290"/>
        <end position="314"/>
    </location>
</feature>
<evidence type="ECO:0000313" key="3">
    <source>
        <dbReference type="Proteomes" id="UP001244341"/>
    </source>
</evidence>
<organism evidence="2 3">
    <name type="scientific">Tetradesmus obliquus</name>
    <name type="common">Green alga</name>
    <name type="synonym">Acutodesmus obliquus</name>
    <dbReference type="NCBI Taxonomy" id="3088"/>
    <lineage>
        <taxon>Eukaryota</taxon>
        <taxon>Viridiplantae</taxon>
        <taxon>Chlorophyta</taxon>
        <taxon>core chlorophytes</taxon>
        <taxon>Chlorophyceae</taxon>
        <taxon>CS clade</taxon>
        <taxon>Sphaeropleales</taxon>
        <taxon>Scenedesmaceae</taxon>
        <taxon>Tetradesmus</taxon>
    </lineage>
</organism>
<feature type="compositionally biased region" description="Low complexity" evidence="1">
    <location>
        <begin position="155"/>
        <end position="166"/>
    </location>
</feature>